<organism evidence="9 10">
    <name type="scientific">Candidatus Enterococcus ferrettii</name>
    <dbReference type="NCBI Taxonomy" id="2815324"/>
    <lineage>
        <taxon>Bacteria</taxon>
        <taxon>Bacillati</taxon>
        <taxon>Bacillota</taxon>
        <taxon>Bacilli</taxon>
        <taxon>Lactobacillales</taxon>
        <taxon>Enterococcaceae</taxon>
        <taxon>Enterococcus</taxon>
    </lineage>
</organism>
<feature type="domain" description="PTS EIIB type-2" evidence="7">
    <location>
        <begin position="395"/>
        <end position="484"/>
    </location>
</feature>
<dbReference type="InterPro" id="IPR036095">
    <property type="entry name" value="PTS_EIIB-like_sf"/>
</dbReference>
<dbReference type="PANTHER" id="PTHR30185:SF18">
    <property type="entry name" value="TRANSCRIPTIONAL REGULATOR MTLR"/>
    <property type="match status" value="1"/>
</dbReference>
<evidence type="ECO:0000256" key="1">
    <source>
        <dbReference type="ARBA" id="ARBA00022679"/>
    </source>
</evidence>
<dbReference type="CDD" id="cd05568">
    <property type="entry name" value="PTS_IIB_bgl_like"/>
    <property type="match status" value="1"/>
</dbReference>
<dbReference type="InterPro" id="IPR011608">
    <property type="entry name" value="PRD"/>
</dbReference>
<dbReference type="Pfam" id="PF00359">
    <property type="entry name" value="PTS_EIIA_2"/>
    <property type="match status" value="1"/>
</dbReference>
<dbReference type="InterPro" id="IPR016152">
    <property type="entry name" value="PTrfase/Anion_transptr"/>
</dbReference>
<keyword evidence="2" id="KW-0677">Repeat</keyword>
<dbReference type="SUPFAM" id="SSF52794">
    <property type="entry name" value="PTS system IIB component-like"/>
    <property type="match status" value="1"/>
</dbReference>
<dbReference type="InterPro" id="IPR036388">
    <property type="entry name" value="WH-like_DNA-bd_sf"/>
</dbReference>
<dbReference type="RefSeq" id="WP_207702435.1">
    <property type="nucleotide sequence ID" value="NZ_JAFREL020000001.1"/>
</dbReference>
<dbReference type="SUPFAM" id="SSF55804">
    <property type="entry name" value="Phoshotransferase/anion transport protein"/>
    <property type="match status" value="1"/>
</dbReference>
<accession>A0ABV0EP07</accession>
<dbReference type="Pfam" id="PF05043">
    <property type="entry name" value="Mga"/>
    <property type="match status" value="1"/>
</dbReference>
<evidence type="ECO:0008006" key="11">
    <source>
        <dbReference type="Google" id="ProtNLM"/>
    </source>
</evidence>
<dbReference type="PROSITE" id="PS51094">
    <property type="entry name" value="PTS_EIIA_TYPE_2"/>
    <property type="match status" value="1"/>
</dbReference>
<dbReference type="Gene3D" id="1.10.10.10">
    <property type="entry name" value="Winged helix-like DNA-binding domain superfamily/Winged helix DNA-binding domain"/>
    <property type="match status" value="1"/>
</dbReference>
<evidence type="ECO:0000256" key="4">
    <source>
        <dbReference type="ARBA" id="ARBA00023159"/>
    </source>
</evidence>
<evidence type="ECO:0000313" key="9">
    <source>
        <dbReference type="EMBL" id="MEO1769438.1"/>
    </source>
</evidence>
<dbReference type="PROSITE" id="PS51372">
    <property type="entry name" value="PRD_2"/>
    <property type="match status" value="2"/>
</dbReference>
<name>A0ABV0EP07_9ENTE</name>
<dbReference type="PANTHER" id="PTHR30185">
    <property type="entry name" value="CRYPTIC BETA-GLUCOSIDE BGL OPERON ANTITERMINATOR"/>
    <property type="match status" value="1"/>
</dbReference>
<protein>
    <recommendedName>
        <fullName evidence="11">PTS system EIIA component</fullName>
    </recommendedName>
</protein>
<reference evidence="9 10" key="2">
    <citation type="submission" date="2024-02" db="EMBL/GenBank/DDBJ databases">
        <title>The Genome Sequence of Enterococcus sp. DIV0159.</title>
        <authorList>
            <person name="Earl A."/>
            <person name="Manson A."/>
            <person name="Gilmore M."/>
            <person name="Sanders J."/>
            <person name="Shea T."/>
            <person name="Howe W."/>
            <person name="Livny J."/>
            <person name="Cuomo C."/>
            <person name="Neafsey D."/>
            <person name="Birren B."/>
        </authorList>
    </citation>
    <scope>NUCLEOTIDE SEQUENCE [LARGE SCALE GENOMIC DNA]</scope>
    <source>
        <strain evidence="9 10">665A</strain>
    </source>
</reference>
<dbReference type="Proteomes" id="UP000664357">
    <property type="component" value="Unassembled WGS sequence"/>
</dbReference>
<dbReference type="Pfam" id="PF00874">
    <property type="entry name" value="PRD"/>
    <property type="match status" value="2"/>
</dbReference>
<dbReference type="Pfam" id="PF08279">
    <property type="entry name" value="HTH_11"/>
    <property type="match status" value="1"/>
</dbReference>
<dbReference type="Gene3D" id="3.40.50.2300">
    <property type="match status" value="1"/>
</dbReference>
<evidence type="ECO:0000313" key="10">
    <source>
        <dbReference type="Proteomes" id="UP000664357"/>
    </source>
</evidence>
<reference evidence="9 10" key="1">
    <citation type="submission" date="2021-03" db="EMBL/GenBank/DDBJ databases">
        <authorList>
            <person name="Gilmore M.S."/>
            <person name="Schwartzman J."/>
            <person name="Van Tyne D."/>
            <person name="Martin M."/>
            <person name="Earl A.M."/>
            <person name="Manson A.L."/>
            <person name="Straub T."/>
            <person name="Salamzade R."/>
            <person name="Saavedra J."/>
            <person name="Lebreton F."/>
            <person name="Prichula J."/>
            <person name="Schaufler K."/>
            <person name="Gaca A."/>
            <person name="Sgardioli B."/>
            <person name="Wagenaar J."/>
            <person name="Strong T."/>
        </authorList>
    </citation>
    <scope>NUCLEOTIDE SEQUENCE [LARGE SCALE GENOMIC DNA]</scope>
    <source>
        <strain evidence="9 10">665A</strain>
    </source>
</reference>
<dbReference type="SUPFAM" id="SSF63520">
    <property type="entry name" value="PTS-regulatory domain, PRD"/>
    <property type="match status" value="2"/>
</dbReference>
<dbReference type="PROSITE" id="PS51099">
    <property type="entry name" value="PTS_EIIB_TYPE_2"/>
    <property type="match status" value="1"/>
</dbReference>
<keyword evidence="1" id="KW-0808">Transferase</keyword>
<evidence type="ECO:0000256" key="2">
    <source>
        <dbReference type="ARBA" id="ARBA00022737"/>
    </source>
</evidence>
<dbReference type="Gene3D" id="1.10.1790.10">
    <property type="entry name" value="PRD domain"/>
    <property type="match status" value="2"/>
</dbReference>
<evidence type="ECO:0000256" key="3">
    <source>
        <dbReference type="ARBA" id="ARBA00023015"/>
    </source>
</evidence>
<dbReference type="InterPro" id="IPR050661">
    <property type="entry name" value="BglG_antiterminators"/>
</dbReference>
<keyword evidence="3" id="KW-0805">Transcription regulation</keyword>
<dbReference type="InterPro" id="IPR013011">
    <property type="entry name" value="PTS_EIIB_2"/>
</dbReference>
<dbReference type="InterPro" id="IPR036634">
    <property type="entry name" value="PRD_sf"/>
</dbReference>
<dbReference type="EMBL" id="JAFREL020000001">
    <property type="protein sequence ID" value="MEO1769438.1"/>
    <property type="molecule type" value="Genomic_DNA"/>
</dbReference>
<keyword evidence="10" id="KW-1185">Reference proteome</keyword>
<evidence type="ECO:0000259" key="8">
    <source>
        <dbReference type="PROSITE" id="PS51372"/>
    </source>
</evidence>
<evidence type="ECO:0000259" key="6">
    <source>
        <dbReference type="PROSITE" id="PS51094"/>
    </source>
</evidence>
<evidence type="ECO:0000259" key="7">
    <source>
        <dbReference type="PROSITE" id="PS51099"/>
    </source>
</evidence>
<dbReference type="InterPro" id="IPR036390">
    <property type="entry name" value="WH_DNA-bd_sf"/>
</dbReference>
<dbReference type="InterPro" id="IPR007737">
    <property type="entry name" value="Mga_HTH"/>
</dbReference>
<dbReference type="CDD" id="cd00211">
    <property type="entry name" value="PTS_IIA_fru"/>
    <property type="match status" value="1"/>
</dbReference>
<feature type="domain" description="PRD" evidence="8">
    <location>
        <begin position="282"/>
        <end position="390"/>
    </location>
</feature>
<dbReference type="InterPro" id="IPR013196">
    <property type="entry name" value="HTH_11"/>
</dbReference>
<feature type="domain" description="PRD" evidence="8">
    <location>
        <begin position="176"/>
        <end position="278"/>
    </location>
</feature>
<dbReference type="InterPro" id="IPR002178">
    <property type="entry name" value="PTS_EIIA_type-2_dom"/>
</dbReference>
<evidence type="ECO:0000256" key="5">
    <source>
        <dbReference type="ARBA" id="ARBA00023163"/>
    </source>
</evidence>
<feature type="domain" description="PTS EIIA type-2" evidence="6">
    <location>
        <begin position="531"/>
        <end position="674"/>
    </location>
</feature>
<gene>
    <name evidence="9" type="ORF">JZO67_001389</name>
</gene>
<proteinExistence type="predicted"/>
<keyword evidence="5" id="KW-0804">Transcription</keyword>
<dbReference type="Gene3D" id="3.40.930.10">
    <property type="entry name" value="Mannitol-specific EII, Chain A"/>
    <property type="match status" value="1"/>
</dbReference>
<dbReference type="SUPFAM" id="SSF46785">
    <property type="entry name" value="Winged helix' DNA-binding domain"/>
    <property type="match status" value="1"/>
</dbReference>
<keyword evidence="4" id="KW-0010">Activator</keyword>
<sequence length="678" mass="77930">MDNRLSNLYSLLAKQQRRFQISELAAHFRVSTRTIYNDIDKLNELLETVGAAEIVIEKGRIQYECEMPIDIEKILFKNNDFINSDQRIRKIRMLESVLLLPDNFSSETLLQRTLVSRNTLLNDLRAVRKELENNEIILETIPFRGYRVVGEEARIRNFLAATLEQDPLLFETEGFQAERNSLVEIDELIEKICNEIGIQLSDESFQKMILHFWVTKKRLQINKSLKQWQKKEIYNKEEQVLFANKQAIEDRFKQPITKAELVYLANKLSEASITNFQELLTDKWLTFNLIVEQFITAVDQDFPQIDFTTDQKLYKGLLNHLRPAYKRTLAGESIENPMYEYVLENYQELHTSIRTYVPLLETKLKVTFTDQEISFFTLFFAASLERNKFFVPHKTKIVVICNAGISTSEILKSKIQNTFHVEVVGTFGAREGIKWLTENKVDLVITTIPLELKSIPVVRVNPYLSEEDRESIHRFVKPIFREVTIEQLLTIVENYASLSFQATKSLSDELTTYLNLPKSQEKKEYQPMLKEILTPDLIELNYAAENRDEAVRKSGELLVNSGLATNNYVDGMIENLEVNGTYIVIAPGIAMPHARPEEGALDVGFSIVTLKEPVVFGHPKNDPVKIVIGLCAIDHQTHLKALAELVEILSHEENVAGFTSATNKIEIMNIIEGGKETC</sequence>
<comment type="caution">
    <text evidence="9">The sequence shown here is derived from an EMBL/GenBank/DDBJ whole genome shotgun (WGS) entry which is preliminary data.</text>
</comment>